<feature type="compositionally biased region" description="Pro residues" evidence="1">
    <location>
        <begin position="272"/>
        <end position="288"/>
    </location>
</feature>
<sequence length="342" mass="38244">MPEMTLQDILASDIAGIRRPPPSVPPRIARPAALEPTAEHRHPWLATPRCRGLFELPRLAENFGRGPGSLNLQAHSLRHLLEDDSVGPARQDMRLNMVRARPEVWHRDAPPSNPAEAAPVSQVDDSEHEFLPDFNMVSHWQDEASLAMPPPSPRRWPVDRPLRPALRYARPVERLEHLAVDLPPGWPSPPRPPPPTTSDGFDDLNDLDDLDPPVQRIKPGYQWQARTVPSALFFQAPSSPAPRPYPPWPPRYDPFQAPPVDQFDSQLSSSPLPTPTPAPRPLTRPPQPASSSTQITTPPAPRQSPRRGCVTTSPRTHNTPSSQLSAYEHAKRRAQAPMYRQR</sequence>
<dbReference type="EMBL" id="KQ087222">
    <property type="protein sequence ID" value="KLT41141.1"/>
    <property type="molecule type" value="Genomic_DNA"/>
</dbReference>
<keyword evidence="3" id="KW-1185">Reference proteome</keyword>
<feature type="compositionally biased region" description="Pro residues" evidence="1">
    <location>
        <begin position="184"/>
        <end position="196"/>
    </location>
</feature>
<proteinExistence type="predicted"/>
<gene>
    <name evidence="2" type="ORF">CC85DRAFT_126606</name>
</gene>
<dbReference type="GeneID" id="28980042"/>
<dbReference type="Proteomes" id="UP000053611">
    <property type="component" value="Unassembled WGS sequence"/>
</dbReference>
<feature type="region of interest" description="Disordered" evidence="1">
    <location>
        <begin position="234"/>
        <end position="342"/>
    </location>
</feature>
<feature type="compositionally biased region" description="Acidic residues" evidence="1">
    <location>
        <begin position="200"/>
        <end position="211"/>
    </location>
</feature>
<name>A0A0J0XJA2_9TREE</name>
<evidence type="ECO:0000313" key="2">
    <source>
        <dbReference type="EMBL" id="KLT41141.1"/>
    </source>
</evidence>
<accession>A0A0J0XJA2</accession>
<dbReference type="RefSeq" id="XP_018277632.1">
    <property type="nucleotide sequence ID" value="XM_018419439.1"/>
</dbReference>
<protein>
    <submittedName>
        <fullName evidence="2">Uncharacterized protein</fullName>
    </submittedName>
</protein>
<feature type="compositionally biased region" description="Polar residues" evidence="1">
    <location>
        <begin position="310"/>
        <end position="325"/>
    </location>
</feature>
<reference evidence="2 3" key="1">
    <citation type="submission" date="2015-03" db="EMBL/GenBank/DDBJ databases">
        <title>Genomics and transcriptomics of the oil-accumulating basidiomycete yeast T. oleaginosus allow insights into substrate utilization and the diverse evolutionary trajectories of mating systems in fungi.</title>
        <authorList>
            <consortium name="DOE Joint Genome Institute"/>
            <person name="Kourist R."/>
            <person name="Kracht O."/>
            <person name="Bracharz F."/>
            <person name="Lipzen A."/>
            <person name="Nolan M."/>
            <person name="Ohm R."/>
            <person name="Grigoriev I."/>
            <person name="Sun S."/>
            <person name="Heitman J."/>
            <person name="Bruck T."/>
            <person name="Nowrousian M."/>
        </authorList>
    </citation>
    <scope>NUCLEOTIDE SEQUENCE [LARGE SCALE GENOMIC DNA]</scope>
    <source>
        <strain evidence="2 3">IBC0246</strain>
    </source>
</reference>
<dbReference type="PRINTS" id="PR01217">
    <property type="entry name" value="PRICHEXTENSN"/>
</dbReference>
<evidence type="ECO:0000313" key="3">
    <source>
        <dbReference type="Proteomes" id="UP000053611"/>
    </source>
</evidence>
<dbReference type="AlphaFoldDB" id="A0A0J0XJA2"/>
<feature type="compositionally biased region" description="Pro residues" evidence="1">
    <location>
        <begin position="239"/>
        <end position="252"/>
    </location>
</feature>
<organism evidence="2 3">
    <name type="scientific">Cutaneotrichosporon oleaginosum</name>
    <dbReference type="NCBI Taxonomy" id="879819"/>
    <lineage>
        <taxon>Eukaryota</taxon>
        <taxon>Fungi</taxon>
        <taxon>Dikarya</taxon>
        <taxon>Basidiomycota</taxon>
        <taxon>Agaricomycotina</taxon>
        <taxon>Tremellomycetes</taxon>
        <taxon>Trichosporonales</taxon>
        <taxon>Trichosporonaceae</taxon>
        <taxon>Cutaneotrichosporon</taxon>
    </lineage>
</organism>
<evidence type="ECO:0000256" key="1">
    <source>
        <dbReference type="SAM" id="MobiDB-lite"/>
    </source>
</evidence>
<feature type="region of interest" description="Disordered" evidence="1">
    <location>
        <begin position="180"/>
        <end position="222"/>
    </location>
</feature>